<dbReference type="Pfam" id="PF13671">
    <property type="entry name" value="AAA_33"/>
    <property type="match status" value="1"/>
</dbReference>
<sequence length="162" mass="18659">MIHLILGNTGAGKTTYALSLKEKEQGVIFSIDHWNKTLFLADKTSEDGVDWFLERIHRSDTMIQSLVVQLASVGTPAILDLGFAKKERRERFYAFAKAHNIPFQIHFLDIPLEIRTQRVKQRNQEKGATFQFEVSETDMEFMETWFEKPTPNEVADALIINT</sequence>
<evidence type="ECO:0000313" key="1">
    <source>
        <dbReference type="EMBL" id="MFC4636578.1"/>
    </source>
</evidence>
<name>A0ABV9I313_9FLAO</name>
<protein>
    <submittedName>
        <fullName evidence="1">AAA family ATPase</fullName>
    </submittedName>
</protein>
<keyword evidence="2" id="KW-1185">Reference proteome</keyword>
<comment type="caution">
    <text evidence="1">The sequence shown here is derived from an EMBL/GenBank/DDBJ whole genome shotgun (WGS) entry which is preliminary data.</text>
</comment>
<proteinExistence type="predicted"/>
<dbReference type="Proteomes" id="UP001596043">
    <property type="component" value="Unassembled WGS sequence"/>
</dbReference>
<dbReference type="InterPro" id="IPR027417">
    <property type="entry name" value="P-loop_NTPase"/>
</dbReference>
<dbReference type="Gene3D" id="3.40.50.300">
    <property type="entry name" value="P-loop containing nucleotide triphosphate hydrolases"/>
    <property type="match status" value="1"/>
</dbReference>
<gene>
    <name evidence="1" type="ORF">ACFO3O_21920</name>
</gene>
<dbReference type="RefSeq" id="WP_379982907.1">
    <property type="nucleotide sequence ID" value="NZ_JBHSFV010000023.1"/>
</dbReference>
<organism evidence="1 2">
    <name type="scientific">Dokdonia ponticola</name>
    <dbReference type="NCBI Taxonomy" id="2041041"/>
    <lineage>
        <taxon>Bacteria</taxon>
        <taxon>Pseudomonadati</taxon>
        <taxon>Bacteroidota</taxon>
        <taxon>Flavobacteriia</taxon>
        <taxon>Flavobacteriales</taxon>
        <taxon>Flavobacteriaceae</taxon>
        <taxon>Dokdonia</taxon>
    </lineage>
</organism>
<dbReference type="EMBL" id="JBHSFV010000023">
    <property type="protein sequence ID" value="MFC4636578.1"/>
    <property type="molecule type" value="Genomic_DNA"/>
</dbReference>
<dbReference type="SUPFAM" id="SSF52540">
    <property type="entry name" value="P-loop containing nucleoside triphosphate hydrolases"/>
    <property type="match status" value="1"/>
</dbReference>
<reference evidence="2" key="1">
    <citation type="journal article" date="2019" name="Int. J. Syst. Evol. Microbiol.">
        <title>The Global Catalogue of Microorganisms (GCM) 10K type strain sequencing project: providing services to taxonomists for standard genome sequencing and annotation.</title>
        <authorList>
            <consortium name="The Broad Institute Genomics Platform"/>
            <consortium name="The Broad Institute Genome Sequencing Center for Infectious Disease"/>
            <person name="Wu L."/>
            <person name="Ma J."/>
        </authorList>
    </citation>
    <scope>NUCLEOTIDE SEQUENCE [LARGE SCALE GENOMIC DNA]</scope>
    <source>
        <strain evidence="2">YJ-61-S</strain>
    </source>
</reference>
<accession>A0ABV9I313</accession>
<evidence type="ECO:0000313" key="2">
    <source>
        <dbReference type="Proteomes" id="UP001596043"/>
    </source>
</evidence>